<reference evidence="1 2" key="1">
    <citation type="submission" date="2016-10" db="EMBL/GenBank/DDBJ databases">
        <authorList>
            <person name="de Groot N.N."/>
        </authorList>
    </citation>
    <scope>NUCLEOTIDE SEQUENCE [LARGE SCALE GENOMIC DNA]</scope>
    <source>
        <strain evidence="1 2">DSM 21771</strain>
    </source>
</reference>
<dbReference type="Proteomes" id="UP000198853">
    <property type="component" value="Unassembled WGS sequence"/>
</dbReference>
<protein>
    <submittedName>
        <fullName evidence="1">Uncharacterized protein</fullName>
    </submittedName>
</protein>
<evidence type="ECO:0000313" key="2">
    <source>
        <dbReference type="Proteomes" id="UP000198853"/>
    </source>
</evidence>
<sequence>MYSVVAERLVRLILEADYRPLTDHEQAEVNESKQYLKNFYWEKEKLSAMSYIAYTTEDYEWQHEICSEVEKLKGE</sequence>
<dbReference type="RefSeq" id="WP_090396513.1">
    <property type="nucleotide sequence ID" value="NZ_FNEN01000003.1"/>
</dbReference>
<name>A0A1G8LEY4_9BACI</name>
<dbReference type="OrthoDB" id="2969567at2"/>
<accession>A0A1G8LEY4</accession>
<organism evidence="1 2">
    <name type="scientific">Natribacillus halophilus</name>
    <dbReference type="NCBI Taxonomy" id="549003"/>
    <lineage>
        <taxon>Bacteria</taxon>
        <taxon>Bacillati</taxon>
        <taxon>Bacillota</taxon>
        <taxon>Bacilli</taxon>
        <taxon>Bacillales</taxon>
        <taxon>Bacillaceae</taxon>
        <taxon>Natribacillus</taxon>
    </lineage>
</organism>
<keyword evidence="2" id="KW-1185">Reference proteome</keyword>
<gene>
    <name evidence="1" type="ORF">SAMN04488123_10356</name>
</gene>
<proteinExistence type="predicted"/>
<evidence type="ECO:0000313" key="1">
    <source>
        <dbReference type="EMBL" id="SDI54258.1"/>
    </source>
</evidence>
<dbReference type="Pfam" id="PF24704">
    <property type="entry name" value="DUF7667"/>
    <property type="match status" value="1"/>
</dbReference>
<dbReference type="InterPro" id="IPR056084">
    <property type="entry name" value="DUF7667"/>
</dbReference>
<dbReference type="AlphaFoldDB" id="A0A1G8LEY4"/>
<dbReference type="EMBL" id="FNEN01000003">
    <property type="protein sequence ID" value="SDI54258.1"/>
    <property type="molecule type" value="Genomic_DNA"/>
</dbReference>